<keyword evidence="2 5" id="KW-0812">Transmembrane</keyword>
<dbReference type="InterPro" id="IPR007237">
    <property type="entry name" value="CD20-like"/>
</dbReference>
<feature type="transmembrane region" description="Helical" evidence="5">
    <location>
        <begin position="128"/>
        <end position="153"/>
    </location>
</feature>
<feature type="transmembrane region" description="Helical" evidence="5">
    <location>
        <begin position="94"/>
        <end position="116"/>
    </location>
</feature>
<dbReference type="Proteomes" id="UP000695000">
    <property type="component" value="Unplaced"/>
</dbReference>
<evidence type="ECO:0000313" key="7">
    <source>
        <dbReference type="RefSeq" id="XP_017768614.1"/>
    </source>
</evidence>
<evidence type="ECO:0000256" key="3">
    <source>
        <dbReference type="ARBA" id="ARBA00022989"/>
    </source>
</evidence>
<accession>A0ABM1M214</accession>
<sequence length="412" mass="44352">MTEKGKSEKSAENNLTISTKLSTDHLICKTPQESPMSSKRDLQYVAQKGGSDKNCYSVFLYLGVLQMLCGLLMSVFGILVILHDSSLSQIGGGIWGGCLAVAAGTAGILSSAKDFCPLKSGAQKVAQTVFLALSLISLAIAQLVLVFAATGLARDVQKSEIIQIDAEEDATDDIIEVLPSNYPALLSNIGLLVVSALECVCAAVASYRGARAVCPCFKREEDNLHSNLKIGAGDSLVNSWLGKHPQVASGPQQIYVVHSAAPVPSAAPSSIGKHSKLSISPIYTLPQPVYGQTIYPLIPAPLGPVPSPIIPTLPKDRNYRRPRQIPFSQIQLQQQQQQQQMRSKSRSRSKSVEKHVVTDEDVAKTYTGLDRTIAEEFIEICDSRNNSLCSDSSNGGFNTSDIGSRDYLIDKM</sequence>
<dbReference type="RefSeq" id="XP_017768614.1">
    <property type="nucleotide sequence ID" value="XM_017913125.1"/>
</dbReference>
<dbReference type="Pfam" id="PF04103">
    <property type="entry name" value="CD20"/>
    <property type="match status" value="1"/>
</dbReference>
<keyword evidence="3 5" id="KW-1133">Transmembrane helix</keyword>
<organism evidence="6 7">
    <name type="scientific">Nicrophorus vespilloides</name>
    <name type="common">Boreal carrion beetle</name>
    <dbReference type="NCBI Taxonomy" id="110193"/>
    <lineage>
        <taxon>Eukaryota</taxon>
        <taxon>Metazoa</taxon>
        <taxon>Ecdysozoa</taxon>
        <taxon>Arthropoda</taxon>
        <taxon>Hexapoda</taxon>
        <taxon>Insecta</taxon>
        <taxon>Pterygota</taxon>
        <taxon>Neoptera</taxon>
        <taxon>Endopterygota</taxon>
        <taxon>Coleoptera</taxon>
        <taxon>Polyphaga</taxon>
        <taxon>Staphyliniformia</taxon>
        <taxon>Silphidae</taxon>
        <taxon>Nicrophorinae</taxon>
        <taxon>Nicrophorus</taxon>
    </lineage>
</organism>
<feature type="transmembrane region" description="Helical" evidence="5">
    <location>
        <begin position="58"/>
        <end position="82"/>
    </location>
</feature>
<comment type="subcellular location">
    <subcellularLocation>
        <location evidence="1">Membrane</location>
        <topology evidence="1">Multi-pass membrane protein</topology>
    </subcellularLocation>
</comment>
<evidence type="ECO:0000256" key="4">
    <source>
        <dbReference type="ARBA" id="ARBA00023136"/>
    </source>
</evidence>
<gene>
    <name evidence="7" type="primary">LOC108556842</name>
</gene>
<keyword evidence="4 5" id="KW-0472">Membrane</keyword>
<reference evidence="7" key="1">
    <citation type="submission" date="2025-08" db="UniProtKB">
        <authorList>
            <consortium name="RefSeq"/>
        </authorList>
    </citation>
    <scope>IDENTIFICATION</scope>
    <source>
        <tissue evidence="7">Whole Larva</tissue>
    </source>
</reference>
<keyword evidence="6" id="KW-1185">Reference proteome</keyword>
<evidence type="ECO:0000256" key="5">
    <source>
        <dbReference type="SAM" id="Phobius"/>
    </source>
</evidence>
<name>A0ABM1M214_NICVS</name>
<evidence type="ECO:0000256" key="1">
    <source>
        <dbReference type="ARBA" id="ARBA00004141"/>
    </source>
</evidence>
<protein>
    <submittedName>
        <fullName evidence="7">Uncharacterized protein LOC108556842</fullName>
    </submittedName>
</protein>
<proteinExistence type="predicted"/>
<dbReference type="GeneID" id="108556842"/>
<evidence type="ECO:0000313" key="6">
    <source>
        <dbReference type="Proteomes" id="UP000695000"/>
    </source>
</evidence>
<evidence type="ECO:0000256" key="2">
    <source>
        <dbReference type="ARBA" id="ARBA00022692"/>
    </source>
</evidence>